<dbReference type="AlphaFoldDB" id="A0A151ZCU1"/>
<organism evidence="1 2">
    <name type="scientific">Tieghemostelium lacteum</name>
    <name type="common">Slime mold</name>
    <name type="synonym">Dictyostelium lacteum</name>
    <dbReference type="NCBI Taxonomy" id="361077"/>
    <lineage>
        <taxon>Eukaryota</taxon>
        <taxon>Amoebozoa</taxon>
        <taxon>Evosea</taxon>
        <taxon>Eumycetozoa</taxon>
        <taxon>Dictyostelia</taxon>
        <taxon>Dictyosteliales</taxon>
        <taxon>Raperosteliaceae</taxon>
        <taxon>Tieghemostelium</taxon>
    </lineage>
</organism>
<evidence type="ECO:0000313" key="1">
    <source>
        <dbReference type="EMBL" id="KYQ91749.1"/>
    </source>
</evidence>
<accession>A0A151ZCU1</accession>
<proteinExistence type="predicted"/>
<dbReference type="InterPro" id="IPR020863">
    <property type="entry name" value="MACPF_CS"/>
</dbReference>
<comment type="caution">
    <text evidence="1">The sequence shown here is derived from an EMBL/GenBank/DDBJ whole genome shotgun (WGS) entry which is preliminary data.</text>
</comment>
<dbReference type="OMA" id="CESEFIN"/>
<protein>
    <recommendedName>
        <fullName evidence="3">MACPF domain-containing protein</fullName>
    </recommendedName>
</protein>
<reference evidence="1 2" key="1">
    <citation type="submission" date="2015-12" db="EMBL/GenBank/DDBJ databases">
        <title>Dictyostelia acquired genes for synthesis and detection of signals that induce cell-type specialization by lateral gene transfer from prokaryotes.</title>
        <authorList>
            <person name="Gloeckner G."/>
            <person name="Schaap P."/>
        </authorList>
    </citation>
    <scope>NUCLEOTIDE SEQUENCE [LARGE SCALE GENOMIC DNA]</scope>
    <source>
        <strain evidence="1 2">TK</strain>
    </source>
</reference>
<dbReference type="PANTHER" id="PTHR35506">
    <property type="entry name" value="OS02G0135600 PROTEIN"/>
    <property type="match status" value="1"/>
</dbReference>
<dbReference type="InParanoid" id="A0A151ZCU1"/>
<dbReference type="PANTHER" id="PTHR35506:SF1">
    <property type="entry name" value="OS02G0135600 PROTEIN"/>
    <property type="match status" value="1"/>
</dbReference>
<gene>
    <name evidence="1" type="ORF">DLAC_07536</name>
</gene>
<sequence length="273" mass="31437">MKLISKSFLFVADGILESYSKDQSIKTDQLSELNSFVDDGCVGELLVKLDEKHNEFNQLLGFDPDIKLTNNLFKEKYNGLKVQFLSNFKVNEIDDGSGFSHYQIKNDTEIVDRVLELSVNSDLLIILYKSGNDVLSVLEVMNNFIRDLKSRKPQDFEKYYVNLLLNFGTHYTYELSPNTNQQFNSKLLEQSQFTLPLQSYTLLDGKRLDDSLIRKTSPWIAIYDHNILSRKDNVTSFTFENLTTSQGSNGRILLIHYIKEIIFKLGKLPKYGA</sequence>
<keyword evidence="2" id="KW-1185">Reference proteome</keyword>
<dbReference type="OrthoDB" id="61155at2759"/>
<evidence type="ECO:0000313" key="2">
    <source>
        <dbReference type="Proteomes" id="UP000076078"/>
    </source>
</evidence>
<dbReference type="PROSITE" id="PS00279">
    <property type="entry name" value="MACPF_1"/>
    <property type="match status" value="1"/>
</dbReference>
<evidence type="ECO:0008006" key="3">
    <source>
        <dbReference type="Google" id="ProtNLM"/>
    </source>
</evidence>
<dbReference type="EMBL" id="LODT01000034">
    <property type="protein sequence ID" value="KYQ91749.1"/>
    <property type="molecule type" value="Genomic_DNA"/>
</dbReference>
<name>A0A151ZCU1_TIELA</name>
<dbReference type="Proteomes" id="UP000076078">
    <property type="component" value="Unassembled WGS sequence"/>
</dbReference>